<evidence type="ECO:0000313" key="2">
    <source>
        <dbReference type="EMBL" id="GMT15394.1"/>
    </source>
</evidence>
<feature type="coiled-coil region" evidence="1">
    <location>
        <begin position="148"/>
        <end position="175"/>
    </location>
</feature>
<keyword evidence="1" id="KW-0175">Coiled coil</keyword>
<evidence type="ECO:0000256" key="1">
    <source>
        <dbReference type="SAM" id="Coils"/>
    </source>
</evidence>
<protein>
    <submittedName>
        <fullName evidence="2">Uncharacterized protein</fullName>
    </submittedName>
</protein>
<feature type="non-terminal residue" evidence="2">
    <location>
        <position position="1"/>
    </location>
</feature>
<evidence type="ECO:0000313" key="3">
    <source>
        <dbReference type="Proteomes" id="UP001432322"/>
    </source>
</evidence>
<comment type="caution">
    <text evidence="2">The sequence shown here is derived from an EMBL/GenBank/DDBJ whole genome shotgun (WGS) entry which is preliminary data.</text>
</comment>
<dbReference type="EMBL" id="BTSY01000002">
    <property type="protein sequence ID" value="GMT15394.1"/>
    <property type="molecule type" value="Genomic_DNA"/>
</dbReference>
<organism evidence="2 3">
    <name type="scientific">Pristionchus fissidentatus</name>
    <dbReference type="NCBI Taxonomy" id="1538716"/>
    <lineage>
        <taxon>Eukaryota</taxon>
        <taxon>Metazoa</taxon>
        <taxon>Ecdysozoa</taxon>
        <taxon>Nematoda</taxon>
        <taxon>Chromadorea</taxon>
        <taxon>Rhabditida</taxon>
        <taxon>Rhabditina</taxon>
        <taxon>Diplogasteromorpha</taxon>
        <taxon>Diplogasteroidea</taxon>
        <taxon>Neodiplogasteridae</taxon>
        <taxon>Pristionchus</taxon>
    </lineage>
</organism>
<reference evidence="2" key="1">
    <citation type="submission" date="2023-10" db="EMBL/GenBank/DDBJ databases">
        <title>Genome assembly of Pristionchus species.</title>
        <authorList>
            <person name="Yoshida K."/>
            <person name="Sommer R.J."/>
        </authorList>
    </citation>
    <scope>NUCLEOTIDE SEQUENCE</scope>
    <source>
        <strain evidence="2">RS5133</strain>
    </source>
</reference>
<sequence length="318" mass="35801">RVLRMSKRCFDGDGGPAVKKEVIDPEELERANDEIARLQKLYEGACIEAKTAQLRAEAVESRLEKKPTATVEVQKRNNELWEKISALTGEVEALKKKANIDAVATATAALAAKLEENRLTKLIVDVSATAAANLQKATDATAGAQFEVAGLKAKMQRLQETNKTFNTALSNQSNKKIIELRSSLQETHTKWIDMKSERDIVAFQLSAEKEMRAQKDALVEKLQHLNSSLMTKVNTLQSKAADDENLQALEERVDILTSEYTRVKTELKEAVESENAMRMKVEKLEALISEQLNWYKNGCERWQEKVEEVMGKRLTFFS</sequence>
<dbReference type="Proteomes" id="UP001432322">
    <property type="component" value="Unassembled WGS sequence"/>
</dbReference>
<accession>A0AAV5V7F1</accession>
<gene>
    <name evidence="2" type="ORF">PFISCL1PPCAC_6691</name>
</gene>
<keyword evidence="3" id="KW-1185">Reference proteome</keyword>
<feature type="coiled-coil region" evidence="1">
    <location>
        <begin position="239"/>
        <end position="266"/>
    </location>
</feature>
<proteinExistence type="predicted"/>
<name>A0AAV5V7F1_9BILA</name>
<dbReference type="AlphaFoldDB" id="A0AAV5V7F1"/>